<comment type="similarity">
    <text evidence="2 6">Belongs to the acyl-CoA dehydrogenase family.</text>
</comment>
<dbReference type="FunFam" id="1.20.140.10:FF:000004">
    <property type="entry name" value="Acyl-CoA dehydrogenase FadE25"/>
    <property type="match status" value="1"/>
</dbReference>
<evidence type="ECO:0000256" key="5">
    <source>
        <dbReference type="ARBA" id="ARBA00023002"/>
    </source>
</evidence>
<accession>A0A161YGF0</accession>
<dbReference type="Pfam" id="PF00441">
    <property type="entry name" value="Acyl-CoA_dh_1"/>
    <property type="match status" value="1"/>
</dbReference>
<evidence type="ECO:0000259" key="7">
    <source>
        <dbReference type="Pfam" id="PF00441"/>
    </source>
</evidence>
<dbReference type="Gene3D" id="2.40.110.10">
    <property type="entry name" value="Butyryl-CoA Dehydrogenase, subunit A, domain 2"/>
    <property type="match status" value="1"/>
</dbReference>
<dbReference type="CDD" id="cd01158">
    <property type="entry name" value="SCAD_SBCAD"/>
    <property type="match status" value="1"/>
</dbReference>
<dbReference type="EC" id="1.3.99.-" evidence="10"/>
<dbReference type="InterPro" id="IPR006091">
    <property type="entry name" value="Acyl-CoA_Oxase/DH_mid-dom"/>
</dbReference>
<feature type="domain" description="Acyl-CoA dehydrogenase/oxidase C-terminal" evidence="7">
    <location>
        <begin position="229"/>
        <end position="376"/>
    </location>
</feature>
<dbReference type="Proteomes" id="UP000076603">
    <property type="component" value="Unassembled WGS sequence"/>
</dbReference>
<evidence type="ECO:0000256" key="6">
    <source>
        <dbReference type="RuleBase" id="RU362125"/>
    </source>
</evidence>
<evidence type="ECO:0000256" key="3">
    <source>
        <dbReference type="ARBA" id="ARBA00022630"/>
    </source>
</evidence>
<comment type="cofactor">
    <cofactor evidence="1 6">
        <name>FAD</name>
        <dbReference type="ChEBI" id="CHEBI:57692"/>
    </cofactor>
</comment>
<sequence length="379" mass="41238">MNFELTKEQQLVQKMVREFAENEVKPLAAEIDETERFPMETVEKMSEYGIMGIPFSKEYDGAGGDNLSYAIAVEELSKVCGTTGVIVSAHTSLCAYPIEHFGTPAQKEKYLPALLKGEKIGAFGLTEPNAGTDASGQQTTAVLNGDHYVINGSKIFITNGGVADTFVIFAMTDRSKGTKGISAFIIEKGFKGFSIGKVEDKLGIRGSSTTELIFEDMIVPVENMLGKEGKGFGIAMNTLDGGRIGIAAQALGIAEGAFNETKAYMKERKQFGKSLDKFQGLAWIMADMDVAIESAKYLLYKAAWLKDQGLPYTVEAARAKLHAANVAMDVTTKAVQLFGGYGYTKEYPVERMMRDAKITEIYEGTSQVQKMVIAGSIFK</sequence>
<dbReference type="PROSITE" id="PS00073">
    <property type="entry name" value="ACYL_COA_DH_2"/>
    <property type="match status" value="1"/>
</dbReference>
<comment type="caution">
    <text evidence="10">The sequence shown here is derived from an EMBL/GenBank/DDBJ whole genome shotgun (WGS) entry which is preliminary data.</text>
</comment>
<dbReference type="AlphaFoldDB" id="A0A161YGF0"/>
<name>A0A161YGF0_9CLOT</name>
<dbReference type="Gene3D" id="1.10.540.10">
    <property type="entry name" value="Acyl-CoA dehydrogenase/oxidase, N-terminal domain"/>
    <property type="match status" value="1"/>
</dbReference>
<keyword evidence="3 6" id="KW-0285">Flavoprotein</keyword>
<dbReference type="SUPFAM" id="SSF47203">
    <property type="entry name" value="Acyl-CoA dehydrogenase C-terminal domain-like"/>
    <property type="match status" value="1"/>
</dbReference>
<evidence type="ECO:0000256" key="4">
    <source>
        <dbReference type="ARBA" id="ARBA00022827"/>
    </source>
</evidence>
<dbReference type="EMBL" id="LWAE01000010">
    <property type="protein sequence ID" value="KZL89222.1"/>
    <property type="molecule type" value="Genomic_DNA"/>
</dbReference>
<dbReference type="Gene3D" id="1.20.140.10">
    <property type="entry name" value="Butyryl-CoA Dehydrogenase, subunit A, domain 3"/>
    <property type="match status" value="1"/>
</dbReference>
<gene>
    <name evidence="10" type="primary">acdA</name>
    <name evidence="10" type="ORF">CLMAG_54400</name>
</gene>
<evidence type="ECO:0000313" key="11">
    <source>
        <dbReference type="Proteomes" id="UP000076603"/>
    </source>
</evidence>
<dbReference type="InterPro" id="IPR006089">
    <property type="entry name" value="Acyl-CoA_DH_CS"/>
</dbReference>
<dbReference type="PANTHER" id="PTHR43884">
    <property type="entry name" value="ACYL-COA DEHYDROGENASE"/>
    <property type="match status" value="1"/>
</dbReference>
<dbReference type="InterPro" id="IPR046373">
    <property type="entry name" value="Acyl-CoA_Oxase/DH_mid-dom_sf"/>
</dbReference>
<keyword evidence="11" id="KW-1185">Reference proteome</keyword>
<dbReference type="FunFam" id="2.40.110.10:FF:000001">
    <property type="entry name" value="Acyl-CoA dehydrogenase, mitochondrial"/>
    <property type="match status" value="1"/>
</dbReference>
<evidence type="ECO:0000256" key="1">
    <source>
        <dbReference type="ARBA" id="ARBA00001974"/>
    </source>
</evidence>
<keyword evidence="4 6" id="KW-0274">FAD</keyword>
<dbReference type="InterPro" id="IPR009075">
    <property type="entry name" value="AcylCo_DH/oxidase_C"/>
</dbReference>
<proteinExistence type="inferred from homology"/>
<dbReference type="InterPro" id="IPR036250">
    <property type="entry name" value="AcylCo_DH-like_C"/>
</dbReference>
<dbReference type="PIRSF" id="PIRSF016578">
    <property type="entry name" value="HsaA"/>
    <property type="match status" value="1"/>
</dbReference>
<dbReference type="RefSeq" id="WP_066629713.1">
    <property type="nucleotide sequence ID" value="NZ_FQXL01000058.1"/>
</dbReference>
<evidence type="ECO:0000259" key="8">
    <source>
        <dbReference type="Pfam" id="PF02770"/>
    </source>
</evidence>
<dbReference type="GO" id="GO:0050660">
    <property type="term" value="F:flavin adenine dinucleotide binding"/>
    <property type="evidence" value="ECO:0007669"/>
    <property type="project" value="InterPro"/>
</dbReference>
<dbReference type="InterPro" id="IPR037069">
    <property type="entry name" value="AcylCoA_DH/ox_N_sf"/>
</dbReference>
<evidence type="ECO:0000313" key="10">
    <source>
        <dbReference type="EMBL" id="KZL89222.1"/>
    </source>
</evidence>
<dbReference type="PANTHER" id="PTHR43884:SF12">
    <property type="entry name" value="ISOVALERYL-COA DEHYDROGENASE, MITOCHONDRIAL-RELATED"/>
    <property type="match status" value="1"/>
</dbReference>
<dbReference type="Pfam" id="PF02770">
    <property type="entry name" value="Acyl-CoA_dh_M"/>
    <property type="match status" value="1"/>
</dbReference>
<evidence type="ECO:0000259" key="9">
    <source>
        <dbReference type="Pfam" id="PF02771"/>
    </source>
</evidence>
<dbReference type="InterPro" id="IPR009100">
    <property type="entry name" value="AcylCoA_DH/oxidase_NM_dom_sf"/>
</dbReference>
<protein>
    <submittedName>
        <fullName evidence="10">Acyl-CoA dehydrogenase</fullName>
        <ecNumber evidence="10">1.3.99.-</ecNumber>
    </submittedName>
</protein>
<feature type="domain" description="Acyl-CoA dehydrogenase/oxidase N-terminal" evidence="9">
    <location>
        <begin position="6"/>
        <end position="118"/>
    </location>
</feature>
<reference evidence="10 11" key="1">
    <citation type="submission" date="2016-04" db="EMBL/GenBank/DDBJ databases">
        <title>Genome sequence of Clostridium magnum DSM 2767.</title>
        <authorList>
            <person name="Poehlein A."/>
            <person name="Uhlig R."/>
            <person name="Fischer R."/>
            <person name="Bahl H."/>
            <person name="Daniel R."/>
        </authorList>
    </citation>
    <scope>NUCLEOTIDE SEQUENCE [LARGE SCALE GENOMIC DNA]</scope>
    <source>
        <strain evidence="10 11">DSM 2767</strain>
    </source>
</reference>
<feature type="domain" description="Acyl-CoA oxidase/dehydrogenase middle" evidence="8">
    <location>
        <begin position="122"/>
        <end position="217"/>
    </location>
</feature>
<dbReference type="PROSITE" id="PS00072">
    <property type="entry name" value="ACYL_COA_DH_1"/>
    <property type="match status" value="1"/>
</dbReference>
<keyword evidence="5 6" id="KW-0560">Oxidoreductase</keyword>
<dbReference type="GO" id="GO:0003995">
    <property type="term" value="F:acyl-CoA dehydrogenase activity"/>
    <property type="evidence" value="ECO:0007669"/>
    <property type="project" value="InterPro"/>
</dbReference>
<dbReference type="OrthoDB" id="9802447at2"/>
<evidence type="ECO:0000256" key="2">
    <source>
        <dbReference type="ARBA" id="ARBA00009347"/>
    </source>
</evidence>
<dbReference type="SUPFAM" id="SSF56645">
    <property type="entry name" value="Acyl-CoA dehydrogenase NM domain-like"/>
    <property type="match status" value="1"/>
</dbReference>
<organism evidence="10 11">
    <name type="scientific">Clostridium magnum DSM 2767</name>
    <dbReference type="NCBI Taxonomy" id="1121326"/>
    <lineage>
        <taxon>Bacteria</taxon>
        <taxon>Bacillati</taxon>
        <taxon>Bacillota</taxon>
        <taxon>Clostridia</taxon>
        <taxon>Eubacteriales</taxon>
        <taxon>Clostridiaceae</taxon>
        <taxon>Clostridium</taxon>
    </lineage>
</organism>
<dbReference type="Pfam" id="PF02771">
    <property type="entry name" value="Acyl-CoA_dh_N"/>
    <property type="match status" value="1"/>
</dbReference>
<dbReference type="FunFam" id="1.10.540.10:FF:000002">
    <property type="entry name" value="Acyl-CoA dehydrogenase FadE19"/>
    <property type="match status" value="1"/>
</dbReference>
<dbReference type="STRING" id="1121326.CLMAG_54400"/>
<dbReference type="InterPro" id="IPR013786">
    <property type="entry name" value="AcylCoA_DH/ox_N"/>
</dbReference>
<dbReference type="PATRIC" id="fig|1121326.3.peg.5509"/>